<dbReference type="GO" id="GO:0033063">
    <property type="term" value="C:Rad51B-Rad51C-Rad51D-XRCC2 complex"/>
    <property type="evidence" value="ECO:0007669"/>
    <property type="project" value="TreeGrafter"/>
</dbReference>
<dbReference type="GO" id="GO:0000723">
    <property type="term" value="P:telomere maintenance"/>
    <property type="evidence" value="ECO:0007669"/>
    <property type="project" value="TreeGrafter"/>
</dbReference>
<dbReference type="GO" id="GO:0005657">
    <property type="term" value="C:replication fork"/>
    <property type="evidence" value="ECO:0007669"/>
    <property type="project" value="TreeGrafter"/>
</dbReference>
<dbReference type="InterPro" id="IPR051988">
    <property type="entry name" value="HRR_RAD51_Paralog"/>
</dbReference>
<dbReference type="GO" id="GO:0005815">
    <property type="term" value="C:microtubule organizing center"/>
    <property type="evidence" value="ECO:0007669"/>
    <property type="project" value="TreeGrafter"/>
</dbReference>
<evidence type="ECO:0000313" key="5">
    <source>
        <dbReference type="Proteomes" id="UP000186594"/>
    </source>
</evidence>
<dbReference type="GO" id="GO:0140664">
    <property type="term" value="F:ATP-dependent DNA damage sensor activity"/>
    <property type="evidence" value="ECO:0007669"/>
    <property type="project" value="InterPro"/>
</dbReference>
<dbReference type="PROSITE" id="PS50162">
    <property type="entry name" value="RECA_2"/>
    <property type="match status" value="1"/>
</dbReference>
<dbReference type="GO" id="GO:0007131">
    <property type="term" value="P:reciprocal meiotic recombination"/>
    <property type="evidence" value="ECO:0007669"/>
    <property type="project" value="TreeGrafter"/>
</dbReference>
<dbReference type="Pfam" id="PF08423">
    <property type="entry name" value="Rad51"/>
    <property type="match status" value="1"/>
</dbReference>
<dbReference type="GO" id="GO:0005524">
    <property type="term" value="F:ATP binding"/>
    <property type="evidence" value="ECO:0007669"/>
    <property type="project" value="InterPro"/>
</dbReference>
<evidence type="ECO:0000313" key="4">
    <source>
        <dbReference type="EMBL" id="OLL25956.1"/>
    </source>
</evidence>
<protein>
    <submittedName>
        <fullName evidence="4">DNA repair protein rdl1</fullName>
    </submittedName>
</protein>
<dbReference type="EMBL" id="LXFE01000270">
    <property type="protein sequence ID" value="OLL25956.1"/>
    <property type="molecule type" value="Genomic_DNA"/>
</dbReference>
<feature type="domain" description="RecA family profile 1" evidence="3">
    <location>
        <begin position="21"/>
        <end position="179"/>
    </location>
</feature>
<proteinExistence type="predicted"/>
<evidence type="ECO:0000259" key="3">
    <source>
        <dbReference type="PROSITE" id="PS50162"/>
    </source>
</evidence>
<dbReference type="AlphaFoldDB" id="A0A1U7LTF7"/>
<dbReference type="GO" id="GO:0003697">
    <property type="term" value="F:single-stranded DNA binding"/>
    <property type="evidence" value="ECO:0007669"/>
    <property type="project" value="TreeGrafter"/>
</dbReference>
<comment type="subcellular location">
    <subcellularLocation>
        <location evidence="1">Nucleus</location>
    </subcellularLocation>
</comment>
<dbReference type="InterPro" id="IPR013632">
    <property type="entry name" value="Rad51_C"/>
</dbReference>
<dbReference type="OMA" id="QRIHTFR"/>
<dbReference type="Gene3D" id="3.40.50.300">
    <property type="entry name" value="P-loop containing nucleotide triphosphate hydrolases"/>
    <property type="match status" value="1"/>
</dbReference>
<evidence type="ECO:0000256" key="2">
    <source>
        <dbReference type="ARBA" id="ARBA00023242"/>
    </source>
</evidence>
<dbReference type="GO" id="GO:0042148">
    <property type="term" value="P:DNA strand invasion"/>
    <property type="evidence" value="ECO:0007669"/>
    <property type="project" value="TreeGrafter"/>
</dbReference>
<dbReference type="OrthoDB" id="336321at2759"/>
<dbReference type="InterPro" id="IPR020588">
    <property type="entry name" value="RecA_ATP-bd"/>
</dbReference>
<gene>
    <name evidence="4" type="ORF">NEOLI_004730</name>
</gene>
<organism evidence="4 5">
    <name type="scientific">Neolecta irregularis (strain DAH-3)</name>
    <dbReference type="NCBI Taxonomy" id="1198029"/>
    <lineage>
        <taxon>Eukaryota</taxon>
        <taxon>Fungi</taxon>
        <taxon>Dikarya</taxon>
        <taxon>Ascomycota</taxon>
        <taxon>Taphrinomycotina</taxon>
        <taxon>Neolectales</taxon>
        <taxon>Neolectaceae</taxon>
        <taxon>Neolecta</taxon>
    </lineage>
</organism>
<dbReference type="GO" id="GO:0000724">
    <property type="term" value="P:double-strand break repair via homologous recombination"/>
    <property type="evidence" value="ECO:0007669"/>
    <property type="project" value="TreeGrafter"/>
</dbReference>
<keyword evidence="2" id="KW-0539">Nucleus</keyword>
<dbReference type="STRING" id="1198029.A0A1U7LTF7"/>
<dbReference type="SUPFAM" id="SSF52540">
    <property type="entry name" value="P-loop containing nucleoside triphosphate hydrolases"/>
    <property type="match status" value="1"/>
</dbReference>
<sequence>MRSEEVATATFTRADQIEELQQQRFATGVVPIDDLLEGGFASSCISEIAGPTGSGKTLLAYKLLVSALNAFPDASALYIDTMGAFSPKRLSTLASGDVALLERVKLSRTFDVYGLIEAVDEIRSIPNLAVVVIDTISNPLGIFMSKEQSLGHALMMSFSRSLSTLTRELNLCTILINVTVKSKGFTDSAFADCTLKPALGPSWTFCTDLCLLLRGISVNFAIAELIRARDQELAI</sequence>
<dbReference type="Proteomes" id="UP000186594">
    <property type="component" value="Unassembled WGS sequence"/>
</dbReference>
<dbReference type="GO" id="GO:0000400">
    <property type="term" value="F:four-way junction DNA binding"/>
    <property type="evidence" value="ECO:0007669"/>
    <property type="project" value="TreeGrafter"/>
</dbReference>
<dbReference type="PANTHER" id="PTHR46457">
    <property type="entry name" value="DNA REPAIR PROTEIN RAD51 HOMOLOG 4"/>
    <property type="match status" value="1"/>
</dbReference>
<evidence type="ECO:0000256" key="1">
    <source>
        <dbReference type="ARBA" id="ARBA00004123"/>
    </source>
</evidence>
<accession>A0A1U7LTF7</accession>
<dbReference type="PANTHER" id="PTHR46457:SF1">
    <property type="entry name" value="DNA REPAIR PROTEIN RAD51 HOMOLOG 4"/>
    <property type="match status" value="1"/>
</dbReference>
<comment type="caution">
    <text evidence="4">The sequence shown here is derived from an EMBL/GenBank/DDBJ whole genome shotgun (WGS) entry which is preliminary data.</text>
</comment>
<name>A0A1U7LTF7_NEOID</name>
<reference evidence="4 5" key="1">
    <citation type="submission" date="2016-04" db="EMBL/GenBank/DDBJ databases">
        <title>Evolutionary innovation and constraint leading to complex multicellularity in the Ascomycota.</title>
        <authorList>
            <person name="Cisse O."/>
            <person name="Nguyen A."/>
            <person name="Hewitt D.A."/>
            <person name="Jedd G."/>
            <person name="Stajich J.E."/>
        </authorList>
    </citation>
    <scope>NUCLEOTIDE SEQUENCE [LARGE SCALE GENOMIC DNA]</scope>
    <source>
        <strain evidence="4 5">DAH-3</strain>
    </source>
</reference>
<dbReference type="InterPro" id="IPR027417">
    <property type="entry name" value="P-loop_NTPase"/>
</dbReference>
<keyword evidence="5" id="KW-1185">Reference proteome</keyword>